<accession>A0ACB7ZU26</accession>
<proteinExistence type="predicted"/>
<evidence type="ECO:0000313" key="2">
    <source>
        <dbReference type="Proteomes" id="UP000790377"/>
    </source>
</evidence>
<evidence type="ECO:0000313" key="1">
    <source>
        <dbReference type="EMBL" id="KAH7904233.1"/>
    </source>
</evidence>
<sequence length="400" mass="45031">PDKMIKCISALLDFCYLARRSAHDTPCLDAMAEALQRFHHYRVVFEEEGVRPNGFSLPRQHALVHYIRNIKLFGSPNGLCSSITESRHITAVKRPWRRSNRNKPLDQMIRTNTRLSKLAAARVEFGRRGMLSGDVVAHALQTVGLEEDIEGDSDEEGVGRLEDEVGAVDGNQVQSFITLARQPAFSRWPAQVAAKLGRPSLLELLRRFLYDQLYPDDIRSGAEVSLAECPNLQGRLSVYYSASATFYAPSELAGPGGMHRELIRSNPAWLKSYPRFDTVLVQIGDVDMPMGGMVIGRVLSFLSFVHDDVYYPCALVHWFVPSGDAPDPLTGMWVVEPELVGNEPSIGLIHADCIVRACHLIPRYGRQRLPLDFNFTYSLDTFKSFYLNKYADYHTHECIS</sequence>
<protein>
    <submittedName>
        <fullName evidence="1">Uncharacterized protein</fullName>
    </submittedName>
</protein>
<comment type="caution">
    <text evidence="1">The sequence shown here is derived from an EMBL/GenBank/DDBJ whole genome shotgun (WGS) entry which is preliminary data.</text>
</comment>
<name>A0ACB7ZU26_9AGAM</name>
<gene>
    <name evidence="1" type="ORF">BJ138DRAFT_1019410</name>
</gene>
<reference evidence="1" key="1">
    <citation type="journal article" date="2021" name="New Phytol.">
        <title>Evolutionary innovations through gain and loss of genes in the ectomycorrhizal Boletales.</title>
        <authorList>
            <person name="Wu G."/>
            <person name="Miyauchi S."/>
            <person name="Morin E."/>
            <person name="Kuo A."/>
            <person name="Drula E."/>
            <person name="Varga T."/>
            <person name="Kohler A."/>
            <person name="Feng B."/>
            <person name="Cao Y."/>
            <person name="Lipzen A."/>
            <person name="Daum C."/>
            <person name="Hundley H."/>
            <person name="Pangilinan J."/>
            <person name="Johnson J."/>
            <person name="Barry K."/>
            <person name="LaButti K."/>
            <person name="Ng V."/>
            <person name="Ahrendt S."/>
            <person name="Min B."/>
            <person name="Choi I.G."/>
            <person name="Park H."/>
            <person name="Plett J.M."/>
            <person name="Magnuson J."/>
            <person name="Spatafora J.W."/>
            <person name="Nagy L.G."/>
            <person name="Henrissat B."/>
            <person name="Grigoriev I.V."/>
            <person name="Yang Z.L."/>
            <person name="Xu J."/>
            <person name="Martin F.M."/>
        </authorList>
    </citation>
    <scope>NUCLEOTIDE SEQUENCE</scope>
    <source>
        <strain evidence="1">ATCC 28755</strain>
    </source>
</reference>
<dbReference type="Proteomes" id="UP000790377">
    <property type="component" value="Unassembled WGS sequence"/>
</dbReference>
<feature type="non-terminal residue" evidence="1">
    <location>
        <position position="1"/>
    </location>
</feature>
<keyword evidence="2" id="KW-1185">Reference proteome</keyword>
<dbReference type="EMBL" id="MU268553">
    <property type="protein sequence ID" value="KAH7904233.1"/>
    <property type="molecule type" value="Genomic_DNA"/>
</dbReference>
<organism evidence="1 2">
    <name type="scientific">Hygrophoropsis aurantiaca</name>
    <dbReference type="NCBI Taxonomy" id="72124"/>
    <lineage>
        <taxon>Eukaryota</taxon>
        <taxon>Fungi</taxon>
        <taxon>Dikarya</taxon>
        <taxon>Basidiomycota</taxon>
        <taxon>Agaricomycotina</taxon>
        <taxon>Agaricomycetes</taxon>
        <taxon>Agaricomycetidae</taxon>
        <taxon>Boletales</taxon>
        <taxon>Coniophorineae</taxon>
        <taxon>Hygrophoropsidaceae</taxon>
        <taxon>Hygrophoropsis</taxon>
    </lineage>
</organism>